<comment type="caution">
    <text evidence="1">The sequence shown here is derived from an EMBL/GenBank/DDBJ whole genome shotgun (WGS) entry which is preliminary data.</text>
</comment>
<accession>A0ABQ9Z121</accession>
<gene>
    <name evidence="1" type="ORF">OUZ56_011761</name>
</gene>
<reference evidence="1 2" key="1">
    <citation type="journal article" date="2023" name="Nucleic Acids Res.">
        <title>The hologenome of Daphnia magna reveals possible DNA methylation and microbiome-mediated evolution of the host genome.</title>
        <authorList>
            <person name="Chaturvedi A."/>
            <person name="Li X."/>
            <person name="Dhandapani V."/>
            <person name="Marshall H."/>
            <person name="Kissane S."/>
            <person name="Cuenca-Cambronero M."/>
            <person name="Asole G."/>
            <person name="Calvet F."/>
            <person name="Ruiz-Romero M."/>
            <person name="Marangio P."/>
            <person name="Guigo R."/>
            <person name="Rago D."/>
            <person name="Mirbahai L."/>
            <person name="Eastwood N."/>
            <person name="Colbourne J.K."/>
            <person name="Zhou J."/>
            <person name="Mallon E."/>
            <person name="Orsini L."/>
        </authorList>
    </citation>
    <scope>NUCLEOTIDE SEQUENCE [LARGE SCALE GENOMIC DNA]</scope>
    <source>
        <strain evidence="1">LRV0_1</strain>
    </source>
</reference>
<evidence type="ECO:0000313" key="1">
    <source>
        <dbReference type="EMBL" id="KAK4006604.1"/>
    </source>
</evidence>
<protein>
    <submittedName>
        <fullName evidence="1">Uncharacterized protein</fullName>
    </submittedName>
</protein>
<dbReference type="Proteomes" id="UP001234178">
    <property type="component" value="Unassembled WGS sequence"/>
</dbReference>
<keyword evidence="2" id="KW-1185">Reference proteome</keyword>
<name>A0ABQ9Z121_9CRUS</name>
<evidence type="ECO:0000313" key="2">
    <source>
        <dbReference type="Proteomes" id="UP001234178"/>
    </source>
</evidence>
<proteinExistence type="predicted"/>
<organism evidence="1 2">
    <name type="scientific">Daphnia magna</name>
    <dbReference type="NCBI Taxonomy" id="35525"/>
    <lineage>
        <taxon>Eukaryota</taxon>
        <taxon>Metazoa</taxon>
        <taxon>Ecdysozoa</taxon>
        <taxon>Arthropoda</taxon>
        <taxon>Crustacea</taxon>
        <taxon>Branchiopoda</taxon>
        <taxon>Diplostraca</taxon>
        <taxon>Cladocera</taxon>
        <taxon>Anomopoda</taxon>
        <taxon>Daphniidae</taxon>
        <taxon>Daphnia</taxon>
    </lineage>
</organism>
<sequence length="191" mass="22619">MILELVAKMDQQIPEVECPKEFKQSKWHVSKETHWSLFLRNRNSEIEQLVNNRGRGSILKHLKTQIHIRLELVRDVHFLYNQRLWEAKKPMKDAYTYIIGIKIHVRGASHHKGHHYLYDRRDSPVSTVSRAKLMKTLSLRQMNIVTISNRKRMIECQGVQWIELLIDLDSITLVLYQQLAAHPRLSITLDH</sequence>
<dbReference type="EMBL" id="JAOYFB010000002">
    <property type="protein sequence ID" value="KAK4006604.1"/>
    <property type="molecule type" value="Genomic_DNA"/>
</dbReference>